<name>A0AAQ3PCL4_VIGMU</name>
<dbReference type="AlphaFoldDB" id="A0AAQ3PCL4"/>
<feature type="non-terminal residue" evidence="1">
    <location>
        <position position="1"/>
    </location>
</feature>
<evidence type="ECO:0000313" key="1">
    <source>
        <dbReference type="EMBL" id="WVZ25903.1"/>
    </source>
</evidence>
<dbReference type="Proteomes" id="UP001374535">
    <property type="component" value="Chromosome 1"/>
</dbReference>
<organism evidence="1 2">
    <name type="scientific">Vigna mungo</name>
    <name type="common">Black gram</name>
    <name type="synonym">Phaseolus mungo</name>
    <dbReference type="NCBI Taxonomy" id="3915"/>
    <lineage>
        <taxon>Eukaryota</taxon>
        <taxon>Viridiplantae</taxon>
        <taxon>Streptophyta</taxon>
        <taxon>Embryophyta</taxon>
        <taxon>Tracheophyta</taxon>
        <taxon>Spermatophyta</taxon>
        <taxon>Magnoliopsida</taxon>
        <taxon>eudicotyledons</taxon>
        <taxon>Gunneridae</taxon>
        <taxon>Pentapetalae</taxon>
        <taxon>rosids</taxon>
        <taxon>fabids</taxon>
        <taxon>Fabales</taxon>
        <taxon>Fabaceae</taxon>
        <taxon>Papilionoideae</taxon>
        <taxon>50 kb inversion clade</taxon>
        <taxon>NPAAA clade</taxon>
        <taxon>indigoferoid/millettioid clade</taxon>
        <taxon>Phaseoleae</taxon>
        <taxon>Vigna</taxon>
    </lineage>
</organism>
<sequence>LKCSNCFGIEITLPKVGVSGSKPEPAEAKLTPVIISLLLRFGSKYGGNKSFRPKYEAIKSVPSFPLVNLPVETWLTKSLPYGGKLLLKAESMKLLFPGSTVESPNTYMAETSFLEASMVATKHGKIKSKKSLE</sequence>
<accession>A0AAQ3PCL4</accession>
<proteinExistence type="predicted"/>
<keyword evidence="2" id="KW-1185">Reference proteome</keyword>
<evidence type="ECO:0000313" key="2">
    <source>
        <dbReference type="Proteomes" id="UP001374535"/>
    </source>
</evidence>
<gene>
    <name evidence="1" type="ORF">V8G54_004447</name>
</gene>
<reference evidence="1 2" key="1">
    <citation type="journal article" date="2023" name="Life. Sci Alliance">
        <title>Evolutionary insights into 3D genome organization and epigenetic landscape of Vigna mungo.</title>
        <authorList>
            <person name="Junaid A."/>
            <person name="Singh B."/>
            <person name="Bhatia S."/>
        </authorList>
    </citation>
    <scope>NUCLEOTIDE SEQUENCE [LARGE SCALE GENOMIC DNA]</scope>
    <source>
        <strain evidence="1">Urdbean</strain>
    </source>
</reference>
<protein>
    <submittedName>
        <fullName evidence="1">Uncharacterized protein</fullName>
    </submittedName>
</protein>
<dbReference type="EMBL" id="CP144700">
    <property type="protein sequence ID" value="WVZ25903.1"/>
    <property type="molecule type" value="Genomic_DNA"/>
</dbReference>